<keyword evidence="11" id="KW-0812">Transmembrane</keyword>
<dbReference type="EC" id="3.2.1.-" evidence="10"/>
<feature type="transmembrane region" description="Helical" evidence="11">
    <location>
        <begin position="38"/>
        <end position="57"/>
    </location>
</feature>
<dbReference type="PANTHER" id="PTHR11742:SF55">
    <property type="entry name" value="ENDOPLASMIC RETICULUM MANNOSYL-OLIGOSACCHARIDE 1,2-ALPHA-MANNOSIDASE"/>
    <property type="match status" value="1"/>
</dbReference>
<comment type="cofactor">
    <cofactor evidence="1">
        <name>Ca(2+)</name>
        <dbReference type="ChEBI" id="CHEBI:29108"/>
    </cofactor>
</comment>
<proteinExistence type="inferred from homology"/>
<comment type="catalytic activity">
    <reaction evidence="8">
        <text>N(4)-(alpha-D-Man-(1-&gt;2)-alpha-D-Man-(1-&gt;2)-alpha-D-Man-(1-&gt;3)-[alpha-D-Man-(1-&gt;3)-[alpha-D-Man-(1-&gt;2)-alpha-D-Man-(1-&gt;6)]-alpha-D-Man-(1-&gt;6)]-beta-D-Man-(1-&gt;4)-beta-D-GlcNAc-(1-&gt;4)-beta-D-GlcNAc)-L-asparaginyl-[protein] (N-glucan mannose isomer 8A1,2,3B1,3) + 3 H2O = N(4)-(alpha-D-Man-(1-&gt;3)-[alpha-D-Man-(1-&gt;3)-[alpha-D-Man-(1-&gt;6)]-alpha-D-Man-(1-&gt;6)]-beta-D-Man-(1-&gt;4)-beta-D-GlcNAc-(1-&gt;4)-beta-D-GlcNAc)-L-asparaginyl-[protein] (N-glucan mannose isomer 5A1,2) + 3 beta-D-mannose</text>
        <dbReference type="Rhea" id="RHEA:56028"/>
        <dbReference type="Rhea" id="RHEA-COMP:14358"/>
        <dbReference type="Rhea" id="RHEA-COMP:14367"/>
        <dbReference type="ChEBI" id="CHEBI:15377"/>
        <dbReference type="ChEBI" id="CHEBI:28563"/>
        <dbReference type="ChEBI" id="CHEBI:59087"/>
        <dbReference type="ChEBI" id="CHEBI:60628"/>
        <dbReference type="EC" id="3.2.1.113"/>
    </reaction>
</comment>
<evidence type="ECO:0000256" key="6">
    <source>
        <dbReference type="ARBA" id="ARBA00022837"/>
    </source>
</evidence>
<evidence type="ECO:0000256" key="10">
    <source>
        <dbReference type="RuleBase" id="RU361193"/>
    </source>
</evidence>
<evidence type="ECO:0000256" key="4">
    <source>
        <dbReference type="ARBA" id="ARBA00022723"/>
    </source>
</evidence>
<dbReference type="EMBL" id="CAKOFQ010007406">
    <property type="protein sequence ID" value="CAH2000390.1"/>
    <property type="molecule type" value="Genomic_DNA"/>
</dbReference>
<evidence type="ECO:0000256" key="5">
    <source>
        <dbReference type="ARBA" id="ARBA00022801"/>
    </source>
</evidence>
<organism evidence="12 13">
    <name type="scientific">Acanthoscelides obtectus</name>
    <name type="common">Bean weevil</name>
    <name type="synonym">Bruchus obtectus</name>
    <dbReference type="NCBI Taxonomy" id="200917"/>
    <lineage>
        <taxon>Eukaryota</taxon>
        <taxon>Metazoa</taxon>
        <taxon>Ecdysozoa</taxon>
        <taxon>Arthropoda</taxon>
        <taxon>Hexapoda</taxon>
        <taxon>Insecta</taxon>
        <taxon>Pterygota</taxon>
        <taxon>Neoptera</taxon>
        <taxon>Endopterygota</taxon>
        <taxon>Coleoptera</taxon>
        <taxon>Polyphaga</taxon>
        <taxon>Cucujiformia</taxon>
        <taxon>Chrysomeloidea</taxon>
        <taxon>Chrysomelidae</taxon>
        <taxon>Bruchinae</taxon>
        <taxon>Bruchini</taxon>
        <taxon>Acanthoscelides</taxon>
    </lineage>
</organism>
<dbReference type="InterPro" id="IPR036026">
    <property type="entry name" value="Seven-hairpin_glycosidases"/>
</dbReference>
<dbReference type="PANTHER" id="PTHR11742">
    <property type="entry name" value="MANNOSYL-OLIGOSACCHARIDE ALPHA-1,2-MANNOSIDASE-RELATED"/>
    <property type="match status" value="1"/>
</dbReference>
<evidence type="ECO:0000313" key="13">
    <source>
        <dbReference type="Proteomes" id="UP001152888"/>
    </source>
</evidence>
<dbReference type="GO" id="GO:0004571">
    <property type="term" value="F:mannosyl-oligosaccharide 1,2-alpha-mannosidase activity"/>
    <property type="evidence" value="ECO:0007669"/>
    <property type="project" value="UniProtKB-EC"/>
</dbReference>
<keyword evidence="5 10" id="KW-0378">Hydrolase</keyword>
<dbReference type="GO" id="GO:0005975">
    <property type="term" value="P:carbohydrate metabolic process"/>
    <property type="evidence" value="ECO:0007669"/>
    <property type="project" value="InterPro"/>
</dbReference>
<comment type="caution">
    <text evidence="12">The sequence shown here is derived from an EMBL/GenBank/DDBJ whole genome shotgun (WGS) entry which is preliminary data.</text>
</comment>
<evidence type="ECO:0000256" key="9">
    <source>
        <dbReference type="ARBA" id="ARBA00048605"/>
    </source>
</evidence>
<evidence type="ECO:0000256" key="8">
    <source>
        <dbReference type="ARBA" id="ARBA00047669"/>
    </source>
</evidence>
<keyword evidence="11" id="KW-0472">Membrane</keyword>
<keyword evidence="4" id="KW-0479">Metal-binding</keyword>
<dbReference type="Gene3D" id="1.50.10.10">
    <property type="match status" value="1"/>
</dbReference>
<evidence type="ECO:0000256" key="11">
    <source>
        <dbReference type="SAM" id="Phobius"/>
    </source>
</evidence>
<evidence type="ECO:0000256" key="2">
    <source>
        <dbReference type="ARBA" id="ARBA00004922"/>
    </source>
</evidence>
<evidence type="ECO:0000313" key="12">
    <source>
        <dbReference type="EMBL" id="CAH2000390.1"/>
    </source>
</evidence>
<dbReference type="InterPro" id="IPR001382">
    <property type="entry name" value="Glyco_hydro_47"/>
</dbReference>
<dbReference type="GO" id="GO:0005509">
    <property type="term" value="F:calcium ion binding"/>
    <property type="evidence" value="ECO:0007669"/>
    <property type="project" value="InterPro"/>
</dbReference>
<dbReference type="Pfam" id="PF01532">
    <property type="entry name" value="Glyco_hydro_47"/>
    <property type="match status" value="1"/>
</dbReference>
<keyword evidence="7" id="KW-1015">Disulfide bond</keyword>
<evidence type="ECO:0000256" key="3">
    <source>
        <dbReference type="ARBA" id="ARBA00007658"/>
    </source>
</evidence>
<comment type="catalytic activity">
    <reaction evidence="9">
        <text>N(4)-(alpha-D-Man-(1-&gt;2)-alpha-D-Man-(1-&gt;2)-alpha-D-Man-(1-&gt;3)-[alpha-D-Man-(1-&gt;2)-alpha-D-Man-(1-&gt;3)-[alpha-D-Man-(1-&gt;2)-alpha-D-Man-(1-&gt;6)]-alpha-D-Man-(1-&gt;6)]-beta-D-Man-(1-&gt;4)-beta-D-GlcNAc-(1-&gt;4)-beta-D-GlcNAc)-L-asparaginyl-[protein] (N-glucan mannose isomer 9A1,2,3B1,2,3) + 4 H2O = N(4)-(alpha-D-Man-(1-&gt;3)-[alpha-D-Man-(1-&gt;3)-[alpha-D-Man-(1-&gt;6)]-alpha-D-Man-(1-&gt;6)]-beta-D-Man-(1-&gt;4)-beta-D-GlcNAc-(1-&gt;4)-beta-D-GlcNAc)-L-asparaginyl-[protein] (N-glucan mannose isomer 5A1,2) + 4 beta-D-mannose</text>
        <dbReference type="Rhea" id="RHEA:56008"/>
        <dbReference type="Rhea" id="RHEA-COMP:14356"/>
        <dbReference type="Rhea" id="RHEA-COMP:14367"/>
        <dbReference type="ChEBI" id="CHEBI:15377"/>
        <dbReference type="ChEBI" id="CHEBI:28563"/>
        <dbReference type="ChEBI" id="CHEBI:59087"/>
        <dbReference type="ChEBI" id="CHEBI:139493"/>
        <dbReference type="EC" id="3.2.1.113"/>
    </reaction>
</comment>
<dbReference type="GO" id="GO:0005783">
    <property type="term" value="C:endoplasmic reticulum"/>
    <property type="evidence" value="ECO:0007669"/>
    <property type="project" value="TreeGrafter"/>
</dbReference>
<protein>
    <recommendedName>
        <fullName evidence="10">alpha-1,2-Mannosidase</fullName>
        <ecNumber evidence="10">3.2.1.-</ecNumber>
    </recommendedName>
</protein>
<keyword evidence="13" id="KW-1185">Reference proteome</keyword>
<dbReference type="OrthoDB" id="8118055at2759"/>
<dbReference type="AlphaFoldDB" id="A0A9P0LRG4"/>
<evidence type="ECO:0000256" key="1">
    <source>
        <dbReference type="ARBA" id="ARBA00001913"/>
    </source>
</evidence>
<accession>A0A9P0LRG4</accession>
<comment type="similarity">
    <text evidence="3 10">Belongs to the glycosyl hydrolase 47 family.</text>
</comment>
<comment type="pathway">
    <text evidence="2">Protein modification; protein glycosylation.</text>
</comment>
<dbReference type="GO" id="GO:0016020">
    <property type="term" value="C:membrane"/>
    <property type="evidence" value="ECO:0007669"/>
    <property type="project" value="InterPro"/>
</dbReference>
<dbReference type="SUPFAM" id="SSF48225">
    <property type="entry name" value="Seven-hairpin glycosidases"/>
    <property type="match status" value="1"/>
</dbReference>
<dbReference type="InterPro" id="IPR050749">
    <property type="entry name" value="Glycosyl_Hydrolase_47"/>
</dbReference>
<keyword evidence="6" id="KW-0106">Calcium</keyword>
<dbReference type="InterPro" id="IPR012341">
    <property type="entry name" value="6hp_glycosidase-like_sf"/>
</dbReference>
<name>A0A9P0LRG4_ACAOB</name>
<keyword evidence="10" id="KW-0326">Glycosidase</keyword>
<dbReference type="Proteomes" id="UP001152888">
    <property type="component" value="Unassembled WGS sequence"/>
</dbReference>
<dbReference type="PRINTS" id="PR00747">
    <property type="entry name" value="GLYHDRLASE47"/>
</dbReference>
<gene>
    <name evidence="12" type="ORF">ACAOBT_LOCUS25540</name>
</gene>
<sequence length="304" mass="34587">MIGHMRDHVAVNLSTESLLENKKRTKSLRRQWNELSRCQKSIFCTIAFILFTFLYVLCRGETKITPNLHEISADTLKNIGNDPREAEQGFNEVVNENQVLEEPAGVEVVNSGQKDQVLGPPRVEPKFTEYREARDWVDKHLHFNINRDVNLFEVTIRILGGLLSIYHLSKDEMFLTKAIELGDRLLPCFESDSGIPFSDINLSTKRAHAPKWSPDSSTSEVTTIQLEFRDLSGATGDPKYENAVDKVSRHIHKLEKMDGLVPIFINANSGQFRSYATITLGARGDSYYEYLLKQWVQTGKAIDL</sequence>
<keyword evidence="11" id="KW-1133">Transmembrane helix</keyword>
<evidence type="ECO:0000256" key="7">
    <source>
        <dbReference type="ARBA" id="ARBA00023157"/>
    </source>
</evidence>
<reference evidence="12" key="1">
    <citation type="submission" date="2022-03" db="EMBL/GenBank/DDBJ databases">
        <authorList>
            <person name="Sayadi A."/>
        </authorList>
    </citation>
    <scope>NUCLEOTIDE SEQUENCE</scope>
</reference>